<evidence type="ECO:0000256" key="4">
    <source>
        <dbReference type="ARBA" id="ARBA00023163"/>
    </source>
</evidence>
<keyword evidence="3 6" id="KW-0238">DNA-binding</keyword>
<dbReference type="FunFam" id="1.10.10.10:FF:000001">
    <property type="entry name" value="LysR family transcriptional regulator"/>
    <property type="match status" value="1"/>
</dbReference>
<dbReference type="InterPro" id="IPR036390">
    <property type="entry name" value="WH_DNA-bd_sf"/>
</dbReference>
<dbReference type="CDD" id="cd08422">
    <property type="entry name" value="PBP2_CrgA_like"/>
    <property type="match status" value="1"/>
</dbReference>
<evidence type="ECO:0000313" key="7">
    <source>
        <dbReference type="Proteomes" id="UP000198606"/>
    </source>
</evidence>
<dbReference type="FunFam" id="3.40.190.290:FF:000001">
    <property type="entry name" value="Transcriptional regulator, LysR family"/>
    <property type="match status" value="1"/>
</dbReference>
<comment type="similarity">
    <text evidence="1">Belongs to the LysR transcriptional regulatory family.</text>
</comment>
<protein>
    <submittedName>
        <fullName evidence="6">DNA-binding transcriptional regulator, LysR family</fullName>
    </submittedName>
</protein>
<gene>
    <name evidence="6" type="ORF">SAMN05216588_106235</name>
</gene>
<evidence type="ECO:0000256" key="3">
    <source>
        <dbReference type="ARBA" id="ARBA00023125"/>
    </source>
</evidence>
<keyword evidence="2" id="KW-0805">Transcription regulation</keyword>
<dbReference type="PROSITE" id="PS50931">
    <property type="entry name" value="HTH_LYSR"/>
    <property type="match status" value="1"/>
</dbReference>
<dbReference type="PANTHER" id="PTHR30537:SF21">
    <property type="entry name" value="HTH-TYPE TRANSCRIPTIONAL REGULATOR SINR-RELATED"/>
    <property type="match status" value="1"/>
</dbReference>
<dbReference type="InterPro" id="IPR005119">
    <property type="entry name" value="LysR_subst-bd"/>
</dbReference>
<evidence type="ECO:0000259" key="5">
    <source>
        <dbReference type="PROSITE" id="PS50931"/>
    </source>
</evidence>
<dbReference type="InterPro" id="IPR058163">
    <property type="entry name" value="LysR-type_TF_proteobact-type"/>
</dbReference>
<dbReference type="Proteomes" id="UP000198606">
    <property type="component" value="Unassembled WGS sequence"/>
</dbReference>
<dbReference type="GO" id="GO:0006351">
    <property type="term" value="P:DNA-templated transcription"/>
    <property type="evidence" value="ECO:0007669"/>
    <property type="project" value="TreeGrafter"/>
</dbReference>
<dbReference type="Gene3D" id="3.40.190.290">
    <property type="match status" value="1"/>
</dbReference>
<sequence length="317" mass="35787">MLEDLSDLRLFERILRAGNLSAAARELNLSLAVVSKRLARLEARVGVRLLQRTTRRLAPTEEGRLFHGHCRRILDEVDAAEAMLLQRREQVDGLLRISAPFGFGRRQLIPLIATFRKQYPELRIQLNFGDALVDLLEHEVDIAIRFGMPADSSLIARQLAPNHRVLCASPSYLDWHGRPTHPEQLHTHSCLLIGAQEHAHWHFEQDDVPLQVRIQASILCNDGEAAHALALQGQGIVSKSIWDVAADLRAGRLERVLPRYRLPDAPLHALYPTSRQQVPRVRRFVEFIGTRLGQAWQQEIAELAACQLAANQSRTSA</sequence>
<evidence type="ECO:0000256" key="1">
    <source>
        <dbReference type="ARBA" id="ARBA00009437"/>
    </source>
</evidence>
<dbReference type="GO" id="GO:0003700">
    <property type="term" value="F:DNA-binding transcription factor activity"/>
    <property type="evidence" value="ECO:0007669"/>
    <property type="project" value="InterPro"/>
</dbReference>
<feature type="domain" description="HTH lysR-type" evidence="5">
    <location>
        <begin position="1"/>
        <end position="60"/>
    </location>
</feature>
<dbReference type="SUPFAM" id="SSF46785">
    <property type="entry name" value="Winged helix' DNA-binding domain"/>
    <property type="match status" value="1"/>
</dbReference>
<keyword evidence="4" id="KW-0804">Transcription</keyword>
<dbReference type="EMBL" id="FNDG01000006">
    <property type="protein sequence ID" value="SDH69618.1"/>
    <property type="molecule type" value="Genomic_DNA"/>
</dbReference>
<dbReference type="InterPro" id="IPR036388">
    <property type="entry name" value="WH-like_DNA-bd_sf"/>
</dbReference>
<dbReference type="GO" id="GO:0043565">
    <property type="term" value="F:sequence-specific DNA binding"/>
    <property type="evidence" value="ECO:0007669"/>
    <property type="project" value="TreeGrafter"/>
</dbReference>
<dbReference type="Gene3D" id="1.10.10.10">
    <property type="entry name" value="Winged helix-like DNA-binding domain superfamily/Winged helix DNA-binding domain"/>
    <property type="match status" value="1"/>
</dbReference>
<dbReference type="AlphaFoldDB" id="A0A1G8EI76"/>
<evidence type="ECO:0000256" key="2">
    <source>
        <dbReference type="ARBA" id="ARBA00023015"/>
    </source>
</evidence>
<dbReference type="PANTHER" id="PTHR30537">
    <property type="entry name" value="HTH-TYPE TRANSCRIPTIONAL REGULATOR"/>
    <property type="match status" value="1"/>
</dbReference>
<proteinExistence type="inferred from homology"/>
<dbReference type="InterPro" id="IPR000847">
    <property type="entry name" value="LysR_HTH_N"/>
</dbReference>
<dbReference type="STRING" id="29435.SAMN05216588_106235"/>
<name>A0A1G8EI76_9GAMM</name>
<dbReference type="SUPFAM" id="SSF53850">
    <property type="entry name" value="Periplasmic binding protein-like II"/>
    <property type="match status" value="1"/>
</dbReference>
<organism evidence="6 7">
    <name type="scientific">Phytopseudomonas flavescens</name>
    <dbReference type="NCBI Taxonomy" id="29435"/>
    <lineage>
        <taxon>Bacteria</taxon>
        <taxon>Pseudomonadati</taxon>
        <taxon>Pseudomonadota</taxon>
        <taxon>Gammaproteobacteria</taxon>
        <taxon>Pseudomonadales</taxon>
        <taxon>Pseudomonadaceae</taxon>
        <taxon>Phytopseudomonas</taxon>
    </lineage>
</organism>
<dbReference type="Pfam" id="PF00126">
    <property type="entry name" value="HTH_1"/>
    <property type="match status" value="1"/>
</dbReference>
<evidence type="ECO:0000313" key="6">
    <source>
        <dbReference type="EMBL" id="SDH69618.1"/>
    </source>
</evidence>
<accession>A0A1G8EI76</accession>
<reference evidence="6 7" key="1">
    <citation type="submission" date="2016-10" db="EMBL/GenBank/DDBJ databases">
        <authorList>
            <person name="de Groot N.N."/>
        </authorList>
    </citation>
    <scope>NUCLEOTIDE SEQUENCE [LARGE SCALE GENOMIC DNA]</scope>
    <source>
        <strain evidence="6 7">LMG 18387</strain>
    </source>
</reference>
<dbReference type="RefSeq" id="WP_084304507.1">
    <property type="nucleotide sequence ID" value="NZ_FNDG01000006.1"/>
</dbReference>
<dbReference type="Pfam" id="PF03466">
    <property type="entry name" value="LysR_substrate"/>
    <property type="match status" value="1"/>
</dbReference>